<sequence>MDKSGETIEKSGETIKKSPHVPEIDREIIGSIKKSGEAIEKRSVPLFSAAGGSSWTIFTGIHREK</sequence>
<dbReference type="STRING" id="266892.SAMN04488054_10658"/>
<dbReference type="AlphaFoldDB" id="A0A1I4KYV1"/>
<dbReference type="EMBL" id="FOTY01000006">
    <property type="protein sequence ID" value="SFL83773.1"/>
    <property type="molecule type" value="Genomic_DNA"/>
</dbReference>
<dbReference type="Proteomes" id="UP000199668">
    <property type="component" value="Unassembled WGS sequence"/>
</dbReference>
<proteinExistence type="predicted"/>
<organism evidence="2 3">
    <name type="scientific">Salibacterium qingdaonense</name>
    <dbReference type="NCBI Taxonomy" id="266892"/>
    <lineage>
        <taxon>Bacteria</taxon>
        <taxon>Bacillati</taxon>
        <taxon>Bacillota</taxon>
        <taxon>Bacilli</taxon>
        <taxon>Bacillales</taxon>
        <taxon>Bacillaceae</taxon>
    </lineage>
</organism>
<evidence type="ECO:0000313" key="3">
    <source>
        <dbReference type="Proteomes" id="UP000199668"/>
    </source>
</evidence>
<gene>
    <name evidence="2" type="ORF">SAMN04488054_10658</name>
</gene>
<protein>
    <submittedName>
        <fullName evidence="2">Uncharacterized protein</fullName>
    </submittedName>
</protein>
<name>A0A1I4KYV1_9BACI</name>
<evidence type="ECO:0000256" key="1">
    <source>
        <dbReference type="SAM" id="MobiDB-lite"/>
    </source>
</evidence>
<keyword evidence="3" id="KW-1185">Reference proteome</keyword>
<dbReference type="RefSeq" id="WP_090926322.1">
    <property type="nucleotide sequence ID" value="NZ_FOTY01000006.1"/>
</dbReference>
<evidence type="ECO:0000313" key="2">
    <source>
        <dbReference type="EMBL" id="SFL83773.1"/>
    </source>
</evidence>
<accession>A0A1I4KYV1</accession>
<reference evidence="2 3" key="1">
    <citation type="submission" date="2016-10" db="EMBL/GenBank/DDBJ databases">
        <authorList>
            <person name="de Groot N.N."/>
        </authorList>
    </citation>
    <scope>NUCLEOTIDE SEQUENCE [LARGE SCALE GENOMIC DNA]</scope>
    <source>
        <strain evidence="2 3">CGMCC 1.6134</strain>
    </source>
</reference>
<feature type="region of interest" description="Disordered" evidence="1">
    <location>
        <begin position="1"/>
        <end position="22"/>
    </location>
</feature>